<dbReference type="PANTHER" id="PTHR39203:SF1">
    <property type="entry name" value="CYTOPLASMIC PROTEIN"/>
    <property type="match status" value="1"/>
</dbReference>
<evidence type="ECO:0000313" key="2">
    <source>
        <dbReference type="EMBL" id="TPR14339.1"/>
    </source>
</evidence>
<dbReference type="InterPro" id="IPR015947">
    <property type="entry name" value="PUA-like_sf"/>
</dbReference>
<comment type="caution">
    <text evidence="2">The sequence shown here is derived from an EMBL/GenBank/DDBJ whole genome shotgun (WGS) entry which is preliminary data.</text>
</comment>
<dbReference type="EMBL" id="QUAM01000003">
    <property type="protein sequence ID" value="TPR14339.1"/>
    <property type="molecule type" value="Genomic_DNA"/>
</dbReference>
<feature type="domain" description="ASCH" evidence="1">
    <location>
        <begin position="28"/>
        <end position="146"/>
    </location>
</feature>
<dbReference type="Proteomes" id="UP000767392">
    <property type="component" value="Unassembled WGS sequence"/>
</dbReference>
<protein>
    <submittedName>
        <fullName evidence="2">ASCH domain-containing protein</fullName>
    </submittedName>
</protein>
<dbReference type="Gene3D" id="3.10.400.10">
    <property type="entry name" value="Sulfate adenylyltransferase"/>
    <property type="match status" value="1"/>
</dbReference>
<keyword evidence="3" id="KW-1185">Reference proteome</keyword>
<reference evidence="2 3" key="1">
    <citation type="submission" date="2018-08" db="EMBL/GenBank/DDBJ databases">
        <title>Comparative genomics of wild bee and flower associated Lactobacillus reveals potential adaptation to the bee host.</title>
        <authorList>
            <person name="Vuong H.Q."/>
            <person name="Mcfrederick Q.S."/>
        </authorList>
    </citation>
    <scope>NUCLEOTIDE SEQUENCE [LARGE SCALE GENOMIC DNA]</scope>
    <source>
        <strain evidence="2 3">HV_04</strain>
    </source>
</reference>
<evidence type="ECO:0000313" key="3">
    <source>
        <dbReference type="Proteomes" id="UP000767392"/>
    </source>
</evidence>
<dbReference type="SMART" id="SM01022">
    <property type="entry name" value="ASCH"/>
    <property type="match status" value="1"/>
</dbReference>
<evidence type="ECO:0000259" key="1">
    <source>
        <dbReference type="SMART" id="SM01022"/>
    </source>
</evidence>
<dbReference type="RefSeq" id="WP_105988062.1">
    <property type="nucleotide sequence ID" value="NZ_POST01000003.1"/>
</dbReference>
<sequence>MSPEEYFDKAKSTLNLPKETKLTSAYAFGLIPDKLAQLVINGIKTGTTSAYDLYEKDEPLPKIGEYDVILDGNKNPVCITYTDSVEIKLFNDVDAEHAFKEGEGDKSLKYWRKVHKDFFENEYRNEGSTFNPRNSKMVLEHFHVIYK</sequence>
<organism evidence="2 3">
    <name type="scientific">Apilactobacillus timberlakei</name>
    <dbReference type="NCBI Taxonomy" id="2008380"/>
    <lineage>
        <taxon>Bacteria</taxon>
        <taxon>Bacillati</taxon>
        <taxon>Bacillota</taxon>
        <taxon>Bacilli</taxon>
        <taxon>Lactobacillales</taxon>
        <taxon>Lactobacillaceae</taxon>
        <taxon>Apilactobacillus</taxon>
    </lineage>
</organism>
<dbReference type="CDD" id="cd06553">
    <property type="entry name" value="ASCH_Ef3133_like"/>
    <property type="match status" value="1"/>
</dbReference>
<accession>A0ABY2YTD8</accession>
<name>A0ABY2YTD8_9LACO</name>
<dbReference type="PIRSF" id="PIRSF021320">
    <property type="entry name" value="DUF984"/>
    <property type="match status" value="1"/>
</dbReference>
<dbReference type="Pfam" id="PF04266">
    <property type="entry name" value="ASCH"/>
    <property type="match status" value="1"/>
</dbReference>
<dbReference type="PANTHER" id="PTHR39203">
    <property type="entry name" value="CYTOPLASMIC PROTEIN-RELATED"/>
    <property type="match status" value="1"/>
</dbReference>
<dbReference type="InterPro" id="IPR009326">
    <property type="entry name" value="DUF984"/>
</dbReference>
<gene>
    <name evidence="2" type="ORF">DY048_05165</name>
</gene>
<dbReference type="SUPFAM" id="SSF88697">
    <property type="entry name" value="PUA domain-like"/>
    <property type="match status" value="1"/>
</dbReference>
<proteinExistence type="predicted"/>
<dbReference type="InterPro" id="IPR007374">
    <property type="entry name" value="ASCH_domain"/>
</dbReference>